<reference evidence="1" key="2">
    <citation type="journal article" date="2015" name="Data Brief">
        <title>Shoot transcriptome of the giant reed, Arundo donax.</title>
        <authorList>
            <person name="Barrero R.A."/>
            <person name="Guerrero F.D."/>
            <person name="Moolhuijzen P."/>
            <person name="Goolsby J.A."/>
            <person name="Tidwell J."/>
            <person name="Bellgard S.E."/>
            <person name="Bellgard M.I."/>
        </authorList>
    </citation>
    <scope>NUCLEOTIDE SEQUENCE</scope>
    <source>
        <tissue evidence="1">Shoot tissue taken approximately 20 cm above the soil surface</tissue>
    </source>
</reference>
<reference evidence="1" key="1">
    <citation type="submission" date="2014-09" db="EMBL/GenBank/DDBJ databases">
        <authorList>
            <person name="Magalhaes I.L.F."/>
            <person name="Oliveira U."/>
            <person name="Santos F.R."/>
            <person name="Vidigal T.H.D.A."/>
            <person name="Brescovit A.D."/>
            <person name="Santos A.J."/>
        </authorList>
    </citation>
    <scope>NUCLEOTIDE SEQUENCE</scope>
    <source>
        <tissue evidence="1">Shoot tissue taken approximately 20 cm above the soil surface</tissue>
    </source>
</reference>
<dbReference type="AlphaFoldDB" id="A0A0A8YDI0"/>
<evidence type="ECO:0000313" key="1">
    <source>
        <dbReference type="EMBL" id="JAD24101.1"/>
    </source>
</evidence>
<accession>A0A0A8YDI0</accession>
<name>A0A0A8YDI0_ARUDO</name>
<sequence length="37" mass="4130">MHATRSSGCLQRGFLHHITPVHGGKTLKNIKSQGRFQ</sequence>
<dbReference type="EMBL" id="GBRH01273794">
    <property type="protein sequence ID" value="JAD24101.1"/>
    <property type="molecule type" value="Transcribed_RNA"/>
</dbReference>
<organism evidence="1">
    <name type="scientific">Arundo donax</name>
    <name type="common">Giant reed</name>
    <name type="synonym">Donax arundinaceus</name>
    <dbReference type="NCBI Taxonomy" id="35708"/>
    <lineage>
        <taxon>Eukaryota</taxon>
        <taxon>Viridiplantae</taxon>
        <taxon>Streptophyta</taxon>
        <taxon>Embryophyta</taxon>
        <taxon>Tracheophyta</taxon>
        <taxon>Spermatophyta</taxon>
        <taxon>Magnoliopsida</taxon>
        <taxon>Liliopsida</taxon>
        <taxon>Poales</taxon>
        <taxon>Poaceae</taxon>
        <taxon>PACMAD clade</taxon>
        <taxon>Arundinoideae</taxon>
        <taxon>Arundineae</taxon>
        <taxon>Arundo</taxon>
    </lineage>
</organism>
<protein>
    <submittedName>
        <fullName evidence="1">Uncharacterized protein</fullName>
    </submittedName>
</protein>
<proteinExistence type="predicted"/>